<evidence type="ECO:0000256" key="1">
    <source>
        <dbReference type="SAM" id="MobiDB-lite"/>
    </source>
</evidence>
<accession>A0A8J2P6Z1</accession>
<name>A0A8J2P6Z1_9HEXA</name>
<sequence length="347" mass="38987">SLSESANCQNTRKKRRRRSKQVYSPVNSPKTIASQKNVVKSKKIISDSDSSSDESAQGHFDAEHLTPVFEAGQLSINSRDSLLPEKRITEPLSSQNQDNTPKDKTSFVPVRINNTNNWNNQDSLIIPDKPSGLDDQEQVGILTSGSESESAHSSHSPDPVGAEGRETLEPRGQKYAHEKQRIQSLDQYFREFRRFEATILGELHSIKTDVEIIRAETLQKGRSNTINCPITIPCTTENELKCIEEQLKGSNCREKLIQWCATIGGHTYKSHTKRILCKVIDQGLSEKINFTGRGSKIQYKNLRLNAVVIAAVTSKQDCTAADVEKESMNFFRFARDRNGGRARRVKI</sequence>
<dbReference type="EMBL" id="CAJVCH010160749">
    <property type="protein sequence ID" value="CAG7728252.1"/>
    <property type="molecule type" value="Genomic_DNA"/>
</dbReference>
<dbReference type="AlphaFoldDB" id="A0A8J2P6Z1"/>
<dbReference type="OrthoDB" id="7554686at2759"/>
<gene>
    <name evidence="2" type="ORF">AFUS01_LOCUS17046</name>
</gene>
<protein>
    <recommendedName>
        <fullName evidence="4">DUF4806 domain-containing protein</fullName>
    </recommendedName>
</protein>
<feature type="compositionally biased region" description="Polar residues" evidence="1">
    <location>
        <begin position="21"/>
        <end position="38"/>
    </location>
</feature>
<reference evidence="2" key="1">
    <citation type="submission" date="2021-06" db="EMBL/GenBank/DDBJ databases">
        <authorList>
            <person name="Hodson N. C."/>
            <person name="Mongue J. A."/>
            <person name="Jaron S. K."/>
        </authorList>
    </citation>
    <scope>NUCLEOTIDE SEQUENCE</scope>
</reference>
<evidence type="ECO:0008006" key="4">
    <source>
        <dbReference type="Google" id="ProtNLM"/>
    </source>
</evidence>
<feature type="compositionally biased region" description="Low complexity" evidence="1">
    <location>
        <begin position="144"/>
        <end position="156"/>
    </location>
</feature>
<dbReference type="Proteomes" id="UP000708208">
    <property type="component" value="Unassembled WGS sequence"/>
</dbReference>
<evidence type="ECO:0000313" key="3">
    <source>
        <dbReference type="Proteomes" id="UP000708208"/>
    </source>
</evidence>
<feature type="compositionally biased region" description="Polar residues" evidence="1">
    <location>
        <begin position="112"/>
        <end position="123"/>
    </location>
</feature>
<dbReference type="PANTHER" id="PTHR34153:SF2">
    <property type="entry name" value="SI:CH211-262H13.3-RELATED"/>
    <property type="match status" value="1"/>
</dbReference>
<feature type="region of interest" description="Disordered" evidence="1">
    <location>
        <begin position="1"/>
        <end position="64"/>
    </location>
</feature>
<organism evidence="2 3">
    <name type="scientific">Allacma fusca</name>
    <dbReference type="NCBI Taxonomy" id="39272"/>
    <lineage>
        <taxon>Eukaryota</taxon>
        <taxon>Metazoa</taxon>
        <taxon>Ecdysozoa</taxon>
        <taxon>Arthropoda</taxon>
        <taxon>Hexapoda</taxon>
        <taxon>Collembola</taxon>
        <taxon>Symphypleona</taxon>
        <taxon>Sminthuridae</taxon>
        <taxon>Allacma</taxon>
    </lineage>
</organism>
<feature type="non-terminal residue" evidence="2">
    <location>
        <position position="347"/>
    </location>
</feature>
<evidence type="ECO:0000313" key="2">
    <source>
        <dbReference type="EMBL" id="CAG7728252.1"/>
    </source>
</evidence>
<comment type="caution">
    <text evidence="2">The sequence shown here is derived from an EMBL/GenBank/DDBJ whole genome shotgun (WGS) entry which is preliminary data.</text>
</comment>
<feature type="region of interest" description="Disordered" evidence="1">
    <location>
        <begin position="90"/>
        <end position="166"/>
    </location>
</feature>
<proteinExistence type="predicted"/>
<dbReference type="PANTHER" id="PTHR34153">
    <property type="entry name" value="SI:CH211-262H13.3-RELATED-RELATED"/>
    <property type="match status" value="1"/>
</dbReference>
<keyword evidence="3" id="KW-1185">Reference proteome</keyword>
<feature type="compositionally biased region" description="Polar residues" evidence="1">
    <location>
        <begin position="1"/>
        <end position="10"/>
    </location>
</feature>
<feature type="compositionally biased region" description="Basic residues" evidence="1">
    <location>
        <begin position="11"/>
        <end position="20"/>
    </location>
</feature>